<organism evidence="2 3">
    <name type="scientific">Tenebrio molitor</name>
    <name type="common">Yellow mealworm beetle</name>
    <dbReference type="NCBI Taxonomy" id="7067"/>
    <lineage>
        <taxon>Eukaryota</taxon>
        <taxon>Metazoa</taxon>
        <taxon>Ecdysozoa</taxon>
        <taxon>Arthropoda</taxon>
        <taxon>Hexapoda</taxon>
        <taxon>Insecta</taxon>
        <taxon>Pterygota</taxon>
        <taxon>Neoptera</taxon>
        <taxon>Endopterygota</taxon>
        <taxon>Coleoptera</taxon>
        <taxon>Polyphaga</taxon>
        <taxon>Cucujiformia</taxon>
        <taxon>Tenebrionidae</taxon>
        <taxon>Tenebrio</taxon>
    </lineage>
</organism>
<protein>
    <recommendedName>
        <fullName evidence="1">DUF5641 domain-containing protein</fullName>
    </recommendedName>
</protein>
<dbReference type="PANTHER" id="PTHR47331">
    <property type="entry name" value="PHD-TYPE DOMAIN-CONTAINING PROTEIN"/>
    <property type="match status" value="1"/>
</dbReference>
<feature type="domain" description="DUF5641" evidence="1">
    <location>
        <begin position="810"/>
        <end position="903"/>
    </location>
</feature>
<dbReference type="InterPro" id="IPR043502">
    <property type="entry name" value="DNA/RNA_pol_sf"/>
</dbReference>
<dbReference type="GO" id="GO:0003676">
    <property type="term" value="F:nucleic acid binding"/>
    <property type="evidence" value="ECO:0007669"/>
    <property type="project" value="InterPro"/>
</dbReference>
<dbReference type="Gene3D" id="3.10.10.10">
    <property type="entry name" value="HIV Type 1 Reverse Transcriptase, subunit A, domain 1"/>
    <property type="match status" value="1"/>
</dbReference>
<dbReference type="GO" id="GO:0042575">
    <property type="term" value="C:DNA polymerase complex"/>
    <property type="evidence" value="ECO:0007669"/>
    <property type="project" value="UniProtKB-ARBA"/>
</dbReference>
<dbReference type="Pfam" id="PF18701">
    <property type="entry name" value="DUF5641"/>
    <property type="match status" value="1"/>
</dbReference>
<reference evidence="2" key="2">
    <citation type="submission" date="2021-08" db="EMBL/GenBank/DDBJ databases">
        <authorList>
            <person name="Eriksson T."/>
        </authorList>
    </citation>
    <scope>NUCLEOTIDE SEQUENCE</scope>
    <source>
        <strain evidence="2">Stoneville</strain>
        <tissue evidence="2">Whole head</tissue>
    </source>
</reference>
<evidence type="ECO:0000313" key="3">
    <source>
        <dbReference type="Proteomes" id="UP000719412"/>
    </source>
</evidence>
<dbReference type="EMBL" id="JABDTM020011048">
    <property type="protein sequence ID" value="KAH0820716.1"/>
    <property type="molecule type" value="Genomic_DNA"/>
</dbReference>
<gene>
    <name evidence="2" type="ORF">GEV33_002075</name>
</gene>
<dbReference type="Gene3D" id="3.30.420.10">
    <property type="entry name" value="Ribonuclease H-like superfamily/Ribonuclease H"/>
    <property type="match status" value="1"/>
</dbReference>
<reference evidence="2" key="1">
    <citation type="journal article" date="2020" name="J Insects Food Feed">
        <title>The yellow mealworm (Tenebrio molitor) genome: a resource for the emerging insects as food and feed industry.</title>
        <authorList>
            <person name="Eriksson T."/>
            <person name="Andere A."/>
            <person name="Kelstrup H."/>
            <person name="Emery V."/>
            <person name="Picard C."/>
        </authorList>
    </citation>
    <scope>NUCLEOTIDE SEQUENCE</scope>
    <source>
        <strain evidence="2">Stoneville</strain>
        <tissue evidence="2">Whole head</tissue>
    </source>
</reference>
<dbReference type="SUPFAM" id="SSF53098">
    <property type="entry name" value="Ribonuclease H-like"/>
    <property type="match status" value="1"/>
</dbReference>
<dbReference type="GO" id="GO:0071897">
    <property type="term" value="P:DNA biosynthetic process"/>
    <property type="evidence" value="ECO:0007669"/>
    <property type="project" value="UniProtKB-ARBA"/>
</dbReference>
<dbReference type="InterPro" id="IPR040676">
    <property type="entry name" value="DUF5641"/>
</dbReference>
<dbReference type="InterPro" id="IPR036397">
    <property type="entry name" value="RNaseH_sf"/>
</dbReference>
<dbReference type="AlphaFoldDB" id="A0A8J6LPN6"/>
<keyword evidence="3" id="KW-1185">Reference proteome</keyword>
<dbReference type="CDD" id="cd01644">
    <property type="entry name" value="RT_pepA17"/>
    <property type="match status" value="1"/>
</dbReference>
<dbReference type="Proteomes" id="UP000719412">
    <property type="component" value="Unassembled WGS sequence"/>
</dbReference>
<dbReference type="SUPFAM" id="SSF56672">
    <property type="entry name" value="DNA/RNA polymerases"/>
    <property type="match status" value="1"/>
</dbReference>
<accession>A0A8J6LPN6</accession>
<proteinExistence type="predicted"/>
<comment type="caution">
    <text evidence="2">The sequence shown here is derived from an EMBL/GenBank/DDBJ whole genome shotgun (WGS) entry which is preliminary data.</text>
</comment>
<name>A0A8J6LPN6_TENMO</name>
<dbReference type="InterPro" id="IPR012337">
    <property type="entry name" value="RNaseH-like_sf"/>
</dbReference>
<dbReference type="Gene3D" id="3.30.70.270">
    <property type="match status" value="1"/>
</dbReference>
<sequence length="917" mass="104733">MPDLAELTVERDRIKAKLNRMKEIINNFKEGDDLDQLRLRRPDLISAYKEFDKIQSEIEPLSTSRDQSKAVATEWINFETLYYNLLAKIAKFVDKQSIASENGSQPVVTPSEVSGDAFSTVEALSISSGNYQVAWELLEKRYNNLRLIVQEHVNSILSIHKISKASNTALRQLINDVNTNIEALKILKQPTDKWDALLVPIIIEKLDYGTNREWQSKLKTEVPALTSLIEFLEQRCLTLEALESLNKFNVSKQPTSSKCNPNASKDTKACSATQIQNLNINIPEDIQLADPNFYKPFPIDLLLGAGLFWKLLGSGKISVPGQPHLIETSLGWLVGGEISKNSLTNVSNITLITNNTVENQLQKFWEIEEYKSKGNWSPQEDLCETHFLSNHKRDYQGRFIVKLPFVKENNELGSSKEIATKRLHSLEHKFKNQPLLKLEYSKFMNEYLWLNHMELVPNDYANNNFGCYLPHHEVFKQSSGKLRVVFDASAKTSNGKSLNNILCTGPTIQQDLFSILTRFRTFEVAFTGDIVKMYRQIKVDPEHCEYQRILWRENPEDPILTYRLLTVTYGTTCAPFLAVRCLQQAALEEKNHFPTASEIILRDFYMDDLLTGASSVQEATKLKQEINHILNKAGFEMSKWASTSVNLMSSAQNNEKPIDLTALKRFISRRGHVTDLFSDNATNFKGADKELCNFFKSVNFQNVTDALTPCNISWHFIPPRSPTFGGLWEANVKSVKRHFKRVVGDTSLNFEEMYTVLARIEACLNSRPLCPASNDPNDLLVLTPGHFLVGEPLMAPVEPNLLLLPKNRLSRWQYIEQVRQHFWTRWRKEYLTSLQQRSKWNRPPATIQPGSMVLINEDNLPPQQWLLGRIIQLHPGKDGITRVVSIKTTSGILKRAVNRISILPMDNNHEEADDKVQ</sequence>
<evidence type="ECO:0000259" key="1">
    <source>
        <dbReference type="Pfam" id="PF18701"/>
    </source>
</evidence>
<dbReference type="Pfam" id="PF03564">
    <property type="entry name" value="DUF1759"/>
    <property type="match status" value="1"/>
</dbReference>
<evidence type="ECO:0000313" key="2">
    <source>
        <dbReference type="EMBL" id="KAH0820716.1"/>
    </source>
</evidence>
<dbReference type="InterPro" id="IPR005312">
    <property type="entry name" value="DUF1759"/>
</dbReference>
<dbReference type="PANTHER" id="PTHR47331:SF1">
    <property type="entry name" value="GAG-LIKE PROTEIN"/>
    <property type="match status" value="1"/>
</dbReference>
<dbReference type="InterPro" id="IPR043128">
    <property type="entry name" value="Rev_trsase/Diguanyl_cyclase"/>
</dbReference>